<comment type="caution">
    <text evidence="1">The sequence shown here is derived from an EMBL/GenBank/DDBJ whole genome shotgun (WGS) entry which is preliminary data.</text>
</comment>
<gene>
    <name evidence="1" type="ORF">P245_15185</name>
</gene>
<dbReference type="EMBL" id="AWTN01000095">
    <property type="protein sequence ID" value="KGG90667.1"/>
    <property type="molecule type" value="Genomic_DNA"/>
</dbReference>
<dbReference type="Gene3D" id="3.90.1720.10">
    <property type="entry name" value="endopeptidase domain like (from Nostoc punctiforme)"/>
    <property type="match status" value="1"/>
</dbReference>
<evidence type="ECO:0000313" key="2">
    <source>
        <dbReference type="Proteomes" id="UP000029567"/>
    </source>
</evidence>
<evidence type="ECO:0000313" key="1">
    <source>
        <dbReference type="EMBL" id="KGG90667.1"/>
    </source>
</evidence>
<dbReference type="Proteomes" id="UP000029567">
    <property type="component" value="Unassembled WGS sequence"/>
</dbReference>
<sequence>MRQFLQTRYVRGGRGPVDYDCWGLVRDARSALFGRALLPTLQDARPGELRGITRAVDQVIALHGFAPCSPRTGAVATAWRASLCVHVGLVVEVDGQLRILETDEPGGPCLTALNRFQARYTRVLFYDDQDLPRSDAEPACGVAPMGGHDCGLVCGGRH</sequence>
<proteinExistence type="predicted"/>
<reference evidence="1 2" key="1">
    <citation type="submission" date="2013-09" db="EMBL/GenBank/DDBJ databases">
        <title>High correlation between genotypes and phenotypes of environmental bacteria Comamonas testosteroni strains.</title>
        <authorList>
            <person name="Liu L."/>
            <person name="Zhu W."/>
            <person name="Xia X."/>
            <person name="Xu B."/>
            <person name="Luo M."/>
            <person name="Wang G."/>
        </authorList>
    </citation>
    <scope>NUCLEOTIDE SEQUENCE [LARGE SCALE GENOMIC DNA]</scope>
    <source>
        <strain evidence="1 2">JL14</strain>
    </source>
</reference>
<dbReference type="InterPro" id="IPR038765">
    <property type="entry name" value="Papain-like_cys_pep_sf"/>
</dbReference>
<protein>
    <recommendedName>
        <fullName evidence="3">Peptidoglycan endopeptidase</fullName>
    </recommendedName>
</protein>
<organism evidence="1 2">
    <name type="scientific">Comamonas thiooxydans</name>
    <dbReference type="NCBI Taxonomy" id="363952"/>
    <lineage>
        <taxon>Bacteria</taxon>
        <taxon>Pseudomonadati</taxon>
        <taxon>Pseudomonadota</taxon>
        <taxon>Betaproteobacteria</taxon>
        <taxon>Burkholderiales</taxon>
        <taxon>Comamonadaceae</taxon>
        <taxon>Comamonas</taxon>
    </lineage>
</organism>
<dbReference type="AlphaFoldDB" id="A0A0E3BCP0"/>
<accession>A0A0E3BCP0</accession>
<dbReference type="SUPFAM" id="SSF54001">
    <property type="entry name" value="Cysteine proteinases"/>
    <property type="match status" value="1"/>
</dbReference>
<evidence type="ECO:0008006" key="3">
    <source>
        <dbReference type="Google" id="ProtNLM"/>
    </source>
</evidence>
<dbReference type="RefSeq" id="WP_034380218.1">
    <property type="nucleotide sequence ID" value="NZ_AWTN01000095.1"/>
</dbReference>
<name>A0A0E3BCP0_9BURK</name>